<reference evidence="5 6" key="1">
    <citation type="submission" date="2020-10" db="EMBL/GenBank/DDBJ databases">
        <title>Complete genome sequence of Paludibaculum fermentans P105T, a facultatively anaerobic acidobacterium capable of dissimilatory Fe(III) reduction.</title>
        <authorList>
            <person name="Dedysh S.N."/>
            <person name="Beletsky A.V."/>
            <person name="Kulichevskaya I.S."/>
            <person name="Mardanov A.V."/>
            <person name="Ravin N.V."/>
        </authorList>
    </citation>
    <scope>NUCLEOTIDE SEQUENCE [LARGE SCALE GENOMIC DNA]</scope>
    <source>
        <strain evidence="5 6">P105</strain>
    </source>
</reference>
<dbReference type="InterPro" id="IPR024535">
    <property type="entry name" value="RHGA/B-epi-like_pectate_lyase"/>
</dbReference>
<dbReference type="PANTHER" id="PTHR47572">
    <property type="entry name" value="LIPOPROTEIN-RELATED"/>
    <property type="match status" value="1"/>
</dbReference>
<dbReference type="EMBL" id="CP063849">
    <property type="protein sequence ID" value="QOY89392.1"/>
    <property type="molecule type" value="Genomic_DNA"/>
</dbReference>
<organism evidence="5 6">
    <name type="scientific">Paludibaculum fermentans</name>
    <dbReference type="NCBI Taxonomy" id="1473598"/>
    <lineage>
        <taxon>Bacteria</taxon>
        <taxon>Pseudomonadati</taxon>
        <taxon>Acidobacteriota</taxon>
        <taxon>Terriglobia</taxon>
        <taxon>Bryobacterales</taxon>
        <taxon>Bryobacteraceae</taxon>
        <taxon>Paludibaculum</taxon>
    </lineage>
</organism>
<dbReference type="AlphaFoldDB" id="A0A7S7SKP7"/>
<name>A0A7S7SKP7_PALFE</name>
<keyword evidence="6" id="KW-1185">Reference proteome</keyword>
<evidence type="ECO:0000313" key="5">
    <source>
        <dbReference type="EMBL" id="QOY89392.1"/>
    </source>
</evidence>
<keyword evidence="1" id="KW-0378">Hydrolase</keyword>
<protein>
    <submittedName>
        <fullName evidence="5">SMP-30/gluconolactonase/LRE family protein</fullName>
    </submittedName>
</protein>
<dbReference type="GO" id="GO:0016787">
    <property type="term" value="F:hydrolase activity"/>
    <property type="evidence" value="ECO:0007669"/>
    <property type="project" value="UniProtKB-KW"/>
</dbReference>
<dbReference type="Pfam" id="PF08450">
    <property type="entry name" value="SGL"/>
    <property type="match status" value="1"/>
</dbReference>
<feature type="domain" description="SMP-30/Gluconolactonase/LRE-like region" evidence="3">
    <location>
        <begin position="918"/>
        <end position="1008"/>
    </location>
</feature>
<evidence type="ECO:0000259" key="3">
    <source>
        <dbReference type="Pfam" id="PF08450"/>
    </source>
</evidence>
<accession>A0A7S7SKP7</accession>
<dbReference type="KEGG" id="pfer:IRI77_05400"/>
<feature type="domain" description="Rhamnogalacturonase A/B/Epimerase-like pectate lyase" evidence="4">
    <location>
        <begin position="41"/>
        <end position="265"/>
    </location>
</feature>
<gene>
    <name evidence="5" type="ORF">IRI77_05400</name>
</gene>
<evidence type="ECO:0000259" key="4">
    <source>
        <dbReference type="Pfam" id="PF12708"/>
    </source>
</evidence>
<dbReference type="PANTHER" id="PTHR47572:SF4">
    <property type="entry name" value="LACTONASE DRP35"/>
    <property type="match status" value="1"/>
</dbReference>
<dbReference type="InterPro" id="IPR011042">
    <property type="entry name" value="6-blade_b-propeller_TolB-like"/>
</dbReference>
<sequence length="1018" mass="111356">MARLILIGMILGGLLLPCSGASYYKTRLDDAQAVYLTQDRFAVRADGLADDSAGIQAAIDKVQETTGEGILFVPEGRYRVTRTIYVWPGIRVMGYGGQRPVFVLADHTPGFQQGIGTMFFFAGMRPMQGRGFRLPPPPPGTVPPNNNIGDANPGTFYSAMSNIDFEIGNDNAAAVAVRFHVAQHGYLAHMDFQLGSGLAGIHDAGNIAYDVHFHGGRYGILTKKPSPAWQFSVIDATFDGQHEAAIRENEAQLTLVHCEFRNVPTAIAIDTGYSDQFWVKDARFVDISGPALIISNEKSRLTQINVESSHCRNVPVFARFRESGKQLAGQGPVYQVKTLSHGYAINRPGAVAERRTDYVTDPLKAMPPAGPNALKDPPSTERWVNLKSLGLKGDGATDETAALQKAINENPVLYVPMGRYVVSDTLKLRPDSILIGLHPDETQFDVLDGTAAFQGPGSPKALLLAPQGGTNLVTGIGLYTGGVNSRAVAALWMSGKDSQMDDVRFLGGHGTRGPSGKREQPYNSNLSADPDPRRRWDSQYPSLWVTHGGGGTFSNLWTPSTFAHTGLYVSDTTTPGKVYQVSSEHHMRTEVKLDHVENWDFYALQTEGERGESESASALEISYSKNVTIANFHGYRVVRSYRPFPYAIKVTDSTGIRFRNIHVDNNSSLMMCTEKEGCRQYVRQGKVSYGTAIWDPTYNTEVRDREFALLDWTTARPTPPAAYPGTVVAPGAKIEKLAGGFYNSAGGIVDAQGRLYFVDAHWHRIYRYSPETRALKIVRDSPLDPVNLAMDKAGNLIVTSSGGSGMAVYAFKPDGPEEEVTVLAPQPAQERPGATAVLPVNYWVNGDFTNTLDPAKLEYITLDQMFRKLVTTRTKYQYVSPDGSLFIPSDEVIVQGPAYLGYKWAYILQAYGLVKADAGRPFYVTNESDQRTYRGRIQADGTLGELESFIEQGGESVAQDKAGNVYLAAGEIYVYTPAGKVIDVIRVPERPLHLVFGGPVGKTLFILTQSSLYSVATK</sequence>
<dbReference type="SUPFAM" id="SSF51126">
    <property type="entry name" value="Pectin lyase-like"/>
    <property type="match status" value="2"/>
</dbReference>
<dbReference type="Gene3D" id="2.160.20.10">
    <property type="entry name" value="Single-stranded right-handed beta-helix, Pectin lyase-like"/>
    <property type="match status" value="2"/>
</dbReference>
<dbReference type="Proteomes" id="UP000593892">
    <property type="component" value="Chromosome"/>
</dbReference>
<feature type="domain" description="Rhamnogalacturonase A/B/Epimerase-like pectate lyase" evidence="4">
    <location>
        <begin position="383"/>
        <end position="436"/>
    </location>
</feature>
<dbReference type="Pfam" id="PF12708">
    <property type="entry name" value="Pect-lyase_RHGA_epim"/>
    <property type="match status" value="2"/>
</dbReference>
<dbReference type="InterPro" id="IPR013658">
    <property type="entry name" value="SGL"/>
</dbReference>
<evidence type="ECO:0000256" key="2">
    <source>
        <dbReference type="SAM" id="MobiDB-lite"/>
    </source>
</evidence>
<proteinExistence type="predicted"/>
<feature type="region of interest" description="Disordered" evidence="2">
    <location>
        <begin position="505"/>
        <end position="534"/>
    </location>
</feature>
<dbReference type="InterPro" id="IPR012334">
    <property type="entry name" value="Pectin_lyas_fold"/>
</dbReference>
<dbReference type="InterPro" id="IPR051262">
    <property type="entry name" value="SMP-30/CGR1_Lactonase"/>
</dbReference>
<dbReference type="Gene3D" id="2.120.10.30">
    <property type="entry name" value="TolB, C-terminal domain"/>
    <property type="match status" value="2"/>
</dbReference>
<evidence type="ECO:0000313" key="6">
    <source>
        <dbReference type="Proteomes" id="UP000593892"/>
    </source>
</evidence>
<evidence type="ECO:0000256" key="1">
    <source>
        <dbReference type="ARBA" id="ARBA00022801"/>
    </source>
</evidence>
<dbReference type="SUPFAM" id="SSF63829">
    <property type="entry name" value="Calcium-dependent phosphotriesterase"/>
    <property type="match status" value="1"/>
</dbReference>
<dbReference type="RefSeq" id="WP_194451054.1">
    <property type="nucleotide sequence ID" value="NZ_CP063849.1"/>
</dbReference>
<dbReference type="InterPro" id="IPR011050">
    <property type="entry name" value="Pectin_lyase_fold/virulence"/>
</dbReference>